<evidence type="ECO:0000256" key="3">
    <source>
        <dbReference type="ARBA" id="ARBA00029596"/>
    </source>
</evidence>
<evidence type="ECO:0000256" key="5">
    <source>
        <dbReference type="PIRSR" id="PIRSR605493-1"/>
    </source>
</evidence>
<dbReference type="CDD" id="cd16841">
    <property type="entry name" value="RraA_family"/>
    <property type="match status" value="1"/>
</dbReference>
<comment type="caution">
    <text evidence="6">The sequence shown here is derived from an EMBL/GenBank/DDBJ whole genome shotgun (WGS) entry which is preliminary data.</text>
</comment>
<evidence type="ECO:0000313" key="7">
    <source>
        <dbReference type="Proteomes" id="UP000238322"/>
    </source>
</evidence>
<protein>
    <recommendedName>
        <fullName evidence="2">Putative 4-hydroxy-4-methyl-2-oxoglutarate aldolase</fullName>
    </recommendedName>
    <alternativeName>
        <fullName evidence="3">Regulator of ribonuclease activity homolog</fullName>
    </alternativeName>
    <alternativeName>
        <fullName evidence="4">RraA-like protein</fullName>
    </alternativeName>
</protein>
<dbReference type="GO" id="GO:0046872">
    <property type="term" value="F:metal ion binding"/>
    <property type="evidence" value="ECO:0007669"/>
    <property type="project" value="UniProtKB-KW"/>
</dbReference>
<keyword evidence="6" id="KW-0489">Methyltransferase</keyword>
<evidence type="ECO:0000313" key="6">
    <source>
        <dbReference type="EMBL" id="PQO36414.1"/>
    </source>
</evidence>
<dbReference type="EMBL" id="PUHY01000006">
    <property type="protein sequence ID" value="PQO36414.1"/>
    <property type="molecule type" value="Genomic_DNA"/>
</dbReference>
<dbReference type="AlphaFoldDB" id="A0A2S8FX48"/>
<evidence type="ECO:0000256" key="1">
    <source>
        <dbReference type="ARBA" id="ARBA00001968"/>
    </source>
</evidence>
<comment type="cofactor">
    <cofactor evidence="1">
        <name>a divalent metal cation</name>
        <dbReference type="ChEBI" id="CHEBI:60240"/>
    </cofactor>
</comment>
<dbReference type="InterPro" id="IPR036704">
    <property type="entry name" value="RraA/RraA-like_sf"/>
</dbReference>
<dbReference type="GO" id="GO:0032259">
    <property type="term" value="P:methylation"/>
    <property type="evidence" value="ECO:0007669"/>
    <property type="project" value="UniProtKB-KW"/>
</dbReference>
<accession>A0A2S8FX48</accession>
<name>A0A2S8FX48_9BACT</name>
<dbReference type="PANTHER" id="PTHR33254">
    <property type="entry name" value="4-HYDROXY-4-METHYL-2-OXOGLUTARATE ALDOLASE 3-RELATED"/>
    <property type="match status" value="1"/>
</dbReference>
<sequence length="257" mass="28098">MSPEPSPADRPLSAEEFVQLKSWNTPTVYNGWEQITQRNPASEGFNLEETRDFMPHMGAMVGVAVTVVIEPSNPSHKANSPTAFSEYRRYMASVPGPKIVVVQDLDKPAYVGAFWGEVNSNIHRTLGCVGTITDGAIRDLDEMTGVGFKAIAKRLCVGHGFVHPVRWNCPVDVFGRRVNPGDLIHADKHGFLVVQPEEARQLVEAAKFMDDNEHATVIAAARNLTLGGKEEVLANIDAAAIEFGAIARSRFGKQGEF</sequence>
<gene>
    <name evidence="6" type="ORF">C5Y83_09300</name>
</gene>
<reference evidence="6 7" key="1">
    <citation type="submission" date="2018-02" db="EMBL/GenBank/DDBJ databases">
        <title>Comparative genomes isolates from brazilian mangrove.</title>
        <authorList>
            <person name="Araujo J.E."/>
            <person name="Taketani R.G."/>
            <person name="Silva M.C.P."/>
            <person name="Loureco M.V."/>
            <person name="Andreote F.D."/>
        </authorList>
    </citation>
    <scope>NUCLEOTIDE SEQUENCE [LARGE SCALE GENOMIC DNA]</scope>
    <source>
        <strain evidence="6 7">Hex-1 MGV</strain>
    </source>
</reference>
<proteinExistence type="predicted"/>
<organism evidence="6 7">
    <name type="scientific">Blastopirellula marina</name>
    <dbReference type="NCBI Taxonomy" id="124"/>
    <lineage>
        <taxon>Bacteria</taxon>
        <taxon>Pseudomonadati</taxon>
        <taxon>Planctomycetota</taxon>
        <taxon>Planctomycetia</taxon>
        <taxon>Pirellulales</taxon>
        <taxon>Pirellulaceae</taxon>
        <taxon>Blastopirellula</taxon>
    </lineage>
</organism>
<feature type="binding site" evidence="5">
    <location>
        <position position="138"/>
    </location>
    <ligand>
        <name>substrate</name>
    </ligand>
</feature>
<dbReference type="Gene3D" id="3.50.30.40">
    <property type="entry name" value="Ribonuclease E inhibitor RraA/RraA-like"/>
    <property type="match status" value="1"/>
</dbReference>
<dbReference type="RefSeq" id="WP_105329704.1">
    <property type="nucleotide sequence ID" value="NZ_PUHY01000006.1"/>
</dbReference>
<keyword evidence="5" id="KW-0479">Metal-binding</keyword>
<keyword evidence="5" id="KW-0460">Magnesium</keyword>
<dbReference type="InterPro" id="IPR005493">
    <property type="entry name" value="RraA/RraA-like"/>
</dbReference>
<dbReference type="Pfam" id="PF03737">
    <property type="entry name" value="RraA-like"/>
    <property type="match status" value="1"/>
</dbReference>
<evidence type="ECO:0000256" key="4">
    <source>
        <dbReference type="ARBA" id="ARBA00030169"/>
    </source>
</evidence>
<dbReference type="Proteomes" id="UP000238322">
    <property type="component" value="Unassembled WGS sequence"/>
</dbReference>
<dbReference type="OrthoDB" id="9784786at2"/>
<comment type="cofactor">
    <cofactor evidence="5">
        <name>Mg(2+)</name>
        <dbReference type="ChEBI" id="CHEBI:18420"/>
    </cofactor>
</comment>
<keyword evidence="6" id="KW-0808">Transferase</keyword>
<dbReference type="GO" id="GO:0008168">
    <property type="term" value="F:methyltransferase activity"/>
    <property type="evidence" value="ECO:0007669"/>
    <property type="project" value="UniProtKB-KW"/>
</dbReference>
<evidence type="ECO:0000256" key="2">
    <source>
        <dbReference type="ARBA" id="ARBA00016549"/>
    </source>
</evidence>
<dbReference type="PANTHER" id="PTHR33254:SF4">
    <property type="entry name" value="4-HYDROXY-4-METHYL-2-OXOGLUTARATE ALDOLASE 3-RELATED"/>
    <property type="match status" value="1"/>
</dbReference>
<dbReference type="SUPFAM" id="SSF89562">
    <property type="entry name" value="RraA-like"/>
    <property type="match status" value="1"/>
</dbReference>
<feature type="binding site" evidence="5">
    <location>
        <position position="139"/>
    </location>
    <ligand>
        <name>Mg(2+)</name>
        <dbReference type="ChEBI" id="CHEBI:18420"/>
    </ligand>
</feature>